<sequence>MVSTNHSSAEAESGPIAVGHFQFISMQAPDEARDKIAKRLARSHAVKQALENKRKLQQESGNNFRVTTSRDKPRRLVGKRRPGNLAASLFSLSAGTLDPFQTLAVDSSRLQTLIGDYKARQAPEPVFSVAEELAFQNFRSVFRTGLVDPALLNAVMLSLAFAATGGSIVKLDRECLGYQGQAISYIRERMSSLDEATSASTIGAILLLAGVEARLGMTSQVQLHIGAVQMLLGICRAKGIYLTGGIKRAIFWQDLNSSILAGSSRIVDHTTFAELQWKRDPFAPFFFRLPPGFRTRSHLLTTEFIEVLEDIHALQCIRDVPGAARCDVMLMENINNHTASMQSRLVDLSDLSPVLECCRLAAYLCSVMLCCTTWCALVIPSHISSQLLRELQKADNDPLWDENPDLLLWLLYIGGAFAPTGTVREGYIVLLRSNNASRFADLYRSWPELLEILKQFMWSEKAFLSQVKALWEETMMI</sequence>
<dbReference type="Proteomes" id="UP000315522">
    <property type="component" value="Unassembled WGS sequence"/>
</dbReference>
<proteinExistence type="predicted"/>
<dbReference type="AlphaFoldDB" id="A0A559M7E7"/>
<protein>
    <recommendedName>
        <fullName evidence="3">Transcription factor domain-containing protein</fullName>
    </recommendedName>
</protein>
<organism evidence="1 2">
    <name type="scientific">Lachnellula willkommii</name>
    <dbReference type="NCBI Taxonomy" id="215461"/>
    <lineage>
        <taxon>Eukaryota</taxon>
        <taxon>Fungi</taxon>
        <taxon>Dikarya</taxon>
        <taxon>Ascomycota</taxon>
        <taxon>Pezizomycotina</taxon>
        <taxon>Leotiomycetes</taxon>
        <taxon>Helotiales</taxon>
        <taxon>Lachnaceae</taxon>
        <taxon>Lachnellula</taxon>
    </lineage>
</organism>
<name>A0A559M7E7_9HELO</name>
<reference evidence="1 2" key="1">
    <citation type="submission" date="2018-05" db="EMBL/GenBank/DDBJ databases">
        <title>Genome sequencing and assembly of the regulated plant pathogen Lachnellula willkommii and related sister species for the development of diagnostic species identification markers.</title>
        <authorList>
            <person name="Giroux E."/>
            <person name="Bilodeau G."/>
        </authorList>
    </citation>
    <scope>NUCLEOTIDE SEQUENCE [LARGE SCALE GENOMIC DNA]</scope>
    <source>
        <strain evidence="1 2">CBS 172.35</strain>
    </source>
</reference>
<evidence type="ECO:0000313" key="1">
    <source>
        <dbReference type="EMBL" id="TVY88864.1"/>
    </source>
</evidence>
<evidence type="ECO:0008006" key="3">
    <source>
        <dbReference type="Google" id="ProtNLM"/>
    </source>
</evidence>
<accession>A0A559M7E7</accession>
<dbReference type="PANTHER" id="PTHR37540:SF5">
    <property type="entry name" value="TRANSCRIPTION FACTOR DOMAIN-CONTAINING PROTEIN"/>
    <property type="match status" value="1"/>
</dbReference>
<keyword evidence="2" id="KW-1185">Reference proteome</keyword>
<dbReference type="PANTHER" id="PTHR37540">
    <property type="entry name" value="TRANSCRIPTION FACTOR (ACR-2), PUTATIVE-RELATED-RELATED"/>
    <property type="match status" value="1"/>
</dbReference>
<dbReference type="EMBL" id="QGML01001518">
    <property type="protein sequence ID" value="TVY88864.1"/>
    <property type="molecule type" value="Genomic_DNA"/>
</dbReference>
<comment type="caution">
    <text evidence="1">The sequence shown here is derived from an EMBL/GenBank/DDBJ whole genome shotgun (WGS) entry which is preliminary data.</text>
</comment>
<evidence type="ECO:0000313" key="2">
    <source>
        <dbReference type="Proteomes" id="UP000315522"/>
    </source>
</evidence>
<gene>
    <name evidence="1" type="ORF">LAWI1_G003971</name>
</gene>